<protein>
    <submittedName>
        <fullName evidence="1">Uncharacterized protein DUF4920</fullName>
    </submittedName>
</protein>
<proteinExistence type="predicted"/>
<dbReference type="Proteomes" id="UP000249542">
    <property type="component" value="Unassembled WGS sequence"/>
</dbReference>
<evidence type="ECO:0000313" key="1">
    <source>
        <dbReference type="EMBL" id="PZW37921.1"/>
    </source>
</evidence>
<dbReference type="InterPro" id="IPR032577">
    <property type="entry name" value="DUF4920"/>
</dbReference>
<dbReference type="EMBL" id="QKYV01000009">
    <property type="protein sequence ID" value="PZW37921.1"/>
    <property type="molecule type" value="Genomic_DNA"/>
</dbReference>
<dbReference type="Pfam" id="PF16267">
    <property type="entry name" value="DUF4920"/>
    <property type="match status" value="1"/>
</dbReference>
<organism evidence="1 2">
    <name type="scientific">Mesonia algae</name>
    <dbReference type="NCBI Taxonomy" id="213248"/>
    <lineage>
        <taxon>Bacteria</taxon>
        <taxon>Pseudomonadati</taxon>
        <taxon>Bacteroidota</taxon>
        <taxon>Flavobacteriia</taxon>
        <taxon>Flavobacteriales</taxon>
        <taxon>Flavobacteriaceae</taxon>
        <taxon>Mesonia</taxon>
    </lineage>
</organism>
<comment type="caution">
    <text evidence="1">The sequence shown here is derived from an EMBL/GenBank/DDBJ whole genome shotgun (WGS) entry which is preliminary data.</text>
</comment>
<dbReference type="RefSeq" id="WP_111541977.1">
    <property type="nucleotide sequence ID" value="NZ_QKYV01000009.1"/>
</dbReference>
<dbReference type="AlphaFoldDB" id="A0A2W7HZM4"/>
<accession>A0A2W7HZM4</accession>
<dbReference type="PROSITE" id="PS51257">
    <property type="entry name" value="PROKAR_LIPOPROTEIN"/>
    <property type="match status" value="1"/>
</dbReference>
<sequence>MKKIIFVLSALALIACQDANKKENTSGEVEKENTNEIIASAEVTYANFGENIDKEGGLSASEMKEKFTSMKTGDTVEVKFKSEVDKVCKKKGCWMTLKLDDSLSSFVRFKDYSFFVPLNAENRETIVEGKAFVTETSIEELQHYAKDAGKSEEEIAAITTPKVEYAFMATGVLMEEPSQE</sequence>
<gene>
    <name evidence="1" type="ORF">LX95_02713</name>
</gene>
<evidence type="ECO:0000313" key="2">
    <source>
        <dbReference type="Proteomes" id="UP000249542"/>
    </source>
</evidence>
<keyword evidence="2" id="KW-1185">Reference proteome</keyword>
<reference evidence="1 2" key="1">
    <citation type="submission" date="2018-06" db="EMBL/GenBank/DDBJ databases">
        <title>Genomic Encyclopedia of Archaeal and Bacterial Type Strains, Phase II (KMG-II): from individual species to whole genera.</title>
        <authorList>
            <person name="Goeker M."/>
        </authorList>
    </citation>
    <scope>NUCLEOTIDE SEQUENCE [LARGE SCALE GENOMIC DNA]</scope>
    <source>
        <strain evidence="1 2">DSM 15361</strain>
    </source>
</reference>
<name>A0A2W7HZM4_9FLAO</name>